<dbReference type="GO" id="GO:0004190">
    <property type="term" value="F:aspartic-type endopeptidase activity"/>
    <property type="evidence" value="ECO:0007669"/>
    <property type="project" value="UniProtKB-KW"/>
</dbReference>
<evidence type="ECO:0000259" key="3">
    <source>
        <dbReference type="SMART" id="SM00343"/>
    </source>
</evidence>
<reference evidence="4" key="1">
    <citation type="journal article" date="2019" name="Sci. Rep.">
        <title>Draft genome of Tanacetum cinerariifolium, the natural source of mosquito coil.</title>
        <authorList>
            <person name="Yamashiro T."/>
            <person name="Shiraishi A."/>
            <person name="Satake H."/>
            <person name="Nakayama K."/>
        </authorList>
    </citation>
    <scope>NUCLEOTIDE SEQUENCE</scope>
</reference>
<keyword evidence="1" id="KW-0064">Aspartyl protease</keyword>
<gene>
    <name evidence="4" type="ORF">Tci_058285</name>
</gene>
<feature type="domain" description="CCHC-type" evidence="3">
    <location>
        <begin position="46"/>
        <end position="62"/>
    </location>
</feature>
<dbReference type="SUPFAM" id="SSF57756">
    <property type="entry name" value="Retrovirus zinc finger-like domains"/>
    <property type="match status" value="1"/>
</dbReference>
<dbReference type="GO" id="GO:0003676">
    <property type="term" value="F:nucleic acid binding"/>
    <property type="evidence" value="ECO:0007669"/>
    <property type="project" value="InterPro"/>
</dbReference>
<evidence type="ECO:0000256" key="2">
    <source>
        <dbReference type="SAM" id="MobiDB-lite"/>
    </source>
</evidence>
<dbReference type="InterPro" id="IPR036875">
    <property type="entry name" value="Znf_CCHC_sf"/>
</dbReference>
<dbReference type="Pfam" id="PF22936">
    <property type="entry name" value="Pol_BBD"/>
    <property type="match status" value="1"/>
</dbReference>
<dbReference type="Pfam" id="PF07727">
    <property type="entry name" value="RVT_2"/>
    <property type="match status" value="2"/>
</dbReference>
<keyword evidence="1" id="KW-0378">Hydrolase</keyword>
<name>A0A6L2NL06_TANCI</name>
<dbReference type="InterPro" id="IPR054722">
    <property type="entry name" value="PolX-like_BBD"/>
</dbReference>
<proteinExistence type="predicted"/>
<feature type="compositionally biased region" description="Basic and acidic residues" evidence="2">
    <location>
        <begin position="154"/>
        <end position="167"/>
    </location>
</feature>
<dbReference type="GO" id="GO:0008270">
    <property type="term" value="F:zinc ion binding"/>
    <property type="evidence" value="ECO:0007669"/>
    <property type="project" value="InterPro"/>
</dbReference>
<dbReference type="SMART" id="SM00343">
    <property type="entry name" value="ZnF_C2HC"/>
    <property type="match status" value="1"/>
</dbReference>
<evidence type="ECO:0000313" key="4">
    <source>
        <dbReference type="EMBL" id="GEU86307.1"/>
    </source>
</evidence>
<dbReference type="InterPro" id="IPR013103">
    <property type="entry name" value="RVT_2"/>
</dbReference>
<dbReference type="EMBL" id="BKCJ010009294">
    <property type="protein sequence ID" value="GEU86307.1"/>
    <property type="molecule type" value="Genomic_DNA"/>
</dbReference>
<feature type="region of interest" description="Disordered" evidence="2">
    <location>
        <begin position="147"/>
        <end position="167"/>
    </location>
</feature>
<organism evidence="4">
    <name type="scientific">Tanacetum cinerariifolium</name>
    <name type="common">Dalmatian daisy</name>
    <name type="synonym">Chrysanthemum cinerariifolium</name>
    <dbReference type="NCBI Taxonomy" id="118510"/>
    <lineage>
        <taxon>Eukaryota</taxon>
        <taxon>Viridiplantae</taxon>
        <taxon>Streptophyta</taxon>
        <taxon>Embryophyta</taxon>
        <taxon>Tracheophyta</taxon>
        <taxon>Spermatophyta</taxon>
        <taxon>Magnoliopsida</taxon>
        <taxon>eudicotyledons</taxon>
        <taxon>Gunneridae</taxon>
        <taxon>Pentapetalae</taxon>
        <taxon>asterids</taxon>
        <taxon>campanulids</taxon>
        <taxon>Asterales</taxon>
        <taxon>Asteraceae</taxon>
        <taxon>Asteroideae</taxon>
        <taxon>Anthemideae</taxon>
        <taxon>Anthemidinae</taxon>
        <taxon>Tanacetum</taxon>
    </lineage>
</organism>
<dbReference type="InterPro" id="IPR001878">
    <property type="entry name" value="Znf_CCHC"/>
</dbReference>
<keyword evidence="1" id="KW-0645">Protease</keyword>
<sequence length="826" mass="94220">MTKPSPSPYPTSQRRESRESRFFQKTGKKITVNGGDIACYDKSKVECFNCHKMVHFARECRVPRNQKYKTMNQETTRRTVNVEDTSSKAIVVIDGASFDWSYMDNDEAPTNMAFMALSDSKTSSLKISAPIKENIGAPLIEAWELDKEDEVESPPEKERKNVKPSMNKERCKYHQRERMINGTDHSRANHNATTGHSHKHIEDQRYFNSGCSRHMIGNTSYLTDFKEFDGGYVAFGGGAKGGKITGKGTIRTGKLDFKDVYFVKKLQFNLFSVLQMCNKKNSVLFADTEYFVLSYDFKLANESHALLKVPRKNNMYSVDIKNIVPKKDLTCLVAKAKNDESMLWHRRLGHINFKNINKLVKDNLVRGLPSKCFDSDQTCIACLKGSNTKSPSSLKFRTLLLNNYSCCIWTYLVLLLTLIEAARTMLENSKLPIAFWAKVVNTACYVQNRNIWESLMANQMKGSLLATLQMVKPLEYTILEPGRLSDDYFGANNDMRSLDGVELDISNLSTTYPVLTTSNTRINKDHSLDNVIGDMQSGVQTRRMTVTTNEQGFISSIYEEKTHVFQNKKDERGIVIRNKARLVAQGCTQEEGIDYDEVFIPVARIEAIRLFLAYASFMGFLVYQMDVESAFLYGRIKEEVYVCQPPGFEDPHYPDKVYKVEKALYGKIDQTLFIKRQKEDLLLVQVYVDDIIFGSTKKELCTEFEVLMHDKFQISLIGELTFFLGLQVKQKSDGIFISQDKYVDEILRKFKYEDVKPASTPMDKQKALLKDSDGDDVDVYLYRSMIGSLMYVTSSRPDIMFAYKKQTMVATSTTEAKYVAAASCCS</sequence>
<dbReference type="Pfam" id="PF13976">
    <property type="entry name" value="gag_pre-integrs"/>
    <property type="match status" value="1"/>
</dbReference>
<feature type="region of interest" description="Disordered" evidence="2">
    <location>
        <begin position="1"/>
        <end position="21"/>
    </location>
</feature>
<accession>A0A6L2NL06</accession>
<dbReference type="InterPro" id="IPR043502">
    <property type="entry name" value="DNA/RNA_pol_sf"/>
</dbReference>
<dbReference type="PANTHER" id="PTHR11439:SF509">
    <property type="entry name" value="RNA-DIRECTED DNA POLYMERASE"/>
    <property type="match status" value="1"/>
</dbReference>
<dbReference type="AlphaFoldDB" id="A0A6L2NL06"/>
<comment type="caution">
    <text evidence="4">The sequence shown here is derived from an EMBL/GenBank/DDBJ whole genome shotgun (WGS) entry which is preliminary data.</text>
</comment>
<dbReference type="PANTHER" id="PTHR11439">
    <property type="entry name" value="GAG-POL-RELATED RETROTRANSPOSON"/>
    <property type="match status" value="1"/>
</dbReference>
<dbReference type="InterPro" id="IPR025724">
    <property type="entry name" value="GAG-pre-integrase_dom"/>
</dbReference>
<dbReference type="SUPFAM" id="SSF56672">
    <property type="entry name" value="DNA/RNA polymerases"/>
    <property type="match status" value="1"/>
</dbReference>
<evidence type="ECO:0000256" key="1">
    <source>
        <dbReference type="ARBA" id="ARBA00022750"/>
    </source>
</evidence>
<protein>
    <submittedName>
        <fullName evidence="4">Putative ribonuclease H-like domain-containing protein</fullName>
    </submittedName>
</protein>